<accession>A0AAD9X3S7</accession>
<keyword evidence="1" id="KW-0812">Transmembrane</keyword>
<keyword evidence="1" id="KW-0472">Membrane</keyword>
<comment type="caution">
    <text evidence="3">The sequence shown here is derived from an EMBL/GenBank/DDBJ whole genome shotgun (WGS) entry which is preliminary data.</text>
</comment>
<evidence type="ECO:0000259" key="2">
    <source>
        <dbReference type="Pfam" id="PF13962"/>
    </source>
</evidence>
<name>A0AAD9X3S7_9ROSI</name>
<dbReference type="InterPro" id="IPR026961">
    <property type="entry name" value="PGG_dom"/>
</dbReference>
<protein>
    <recommendedName>
        <fullName evidence="2">PGG domain-containing protein</fullName>
    </recommendedName>
</protein>
<dbReference type="GO" id="GO:0016020">
    <property type="term" value="C:membrane"/>
    <property type="evidence" value="ECO:0007669"/>
    <property type="project" value="TreeGrafter"/>
</dbReference>
<proteinExistence type="predicted"/>
<dbReference type="Pfam" id="PF13962">
    <property type="entry name" value="PGG"/>
    <property type="match status" value="1"/>
</dbReference>
<dbReference type="EMBL" id="JANJYI010000004">
    <property type="protein sequence ID" value="KAK2652293.1"/>
    <property type="molecule type" value="Genomic_DNA"/>
</dbReference>
<keyword evidence="4" id="KW-1185">Reference proteome</keyword>
<dbReference type="Proteomes" id="UP001280121">
    <property type="component" value="Unassembled WGS sequence"/>
</dbReference>
<reference evidence="3" key="1">
    <citation type="journal article" date="2023" name="Plant J.">
        <title>Genome sequences and population genomics provide insights into the demographic history, inbreeding, and mutation load of two 'living fossil' tree species of Dipteronia.</title>
        <authorList>
            <person name="Feng Y."/>
            <person name="Comes H.P."/>
            <person name="Chen J."/>
            <person name="Zhu S."/>
            <person name="Lu R."/>
            <person name="Zhang X."/>
            <person name="Li P."/>
            <person name="Qiu J."/>
            <person name="Olsen K.M."/>
            <person name="Qiu Y."/>
        </authorList>
    </citation>
    <scope>NUCLEOTIDE SEQUENCE</scope>
    <source>
        <strain evidence="3">KIB01</strain>
    </source>
</reference>
<feature type="transmembrane region" description="Helical" evidence="1">
    <location>
        <begin position="47"/>
        <end position="75"/>
    </location>
</feature>
<evidence type="ECO:0000256" key="1">
    <source>
        <dbReference type="SAM" id="Phobius"/>
    </source>
</evidence>
<evidence type="ECO:0000313" key="4">
    <source>
        <dbReference type="Proteomes" id="UP001280121"/>
    </source>
</evidence>
<feature type="transmembrane region" description="Helical" evidence="1">
    <location>
        <begin position="87"/>
        <end position="113"/>
    </location>
</feature>
<gene>
    <name evidence="3" type="ORF">Ddye_012149</name>
</gene>
<dbReference type="AlphaFoldDB" id="A0AAD9X3S7"/>
<keyword evidence="1" id="KW-1133">Transmembrane helix</keyword>
<organism evidence="3 4">
    <name type="scientific">Dipteronia dyeriana</name>
    <dbReference type="NCBI Taxonomy" id="168575"/>
    <lineage>
        <taxon>Eukaryota</taxon>
        <taxon>Viridiplantae</taxon>
        <taxon>Streptophyta</taxon>
        <taxon>Embryophyta</taxon>
        <taxon>Tracheophyta</taxon>
        <taxon>Spermatophyta</taxon>
        <taxon>Magnoliopsida</taxon>
        <taxon>eudicotyledons</taxon>
        <taxon>Gunneridae</taxon>
        <taxon>Pentapetalae</taxon>
        <taxon>rosids</taxon>
        <taxon>malvids</taxon>
        <taxon>Sapindales</taxon>
        <taxon>Sapindaceae</taxon>
        <taxon>Hippocastanoideae</taxon>
        <taxon>Acereae</taxon>
        <taxon>Dipteronia</taxon>
    </lineage>
</organism>
<evidence type="ECO:0000313" key="3">
    <source>
        <dbReference type="EMBL" id="KAK2652293.1"/>
    </source>
</evidence>
<feature type="transmembrane region" description="Helical" evidence="1">
    <location>
        <begin position="7"/>
        <end position="27"/>
    </location>
</feature>
<sequence>MDEETATSCSVVASLIVTVVFATAYTFPDGIKGEGVANFFPKTSFKVFLVSIALILFSSTASVQMFLGILTARYAEEDFLESLPTKLIISLVTLLFSIATMMVAFASTFHIFLHQPWKYLV</sequence>
<dbReference type="PANTHER" id="PTHR24177">
    <property type="entry name" value="CASKIN"/>
    <property type="match status" value="1"/>
</dbReference>
<dbReference type="PANTHER" id="PTHR24177:SF365">
    <property type="entry name" value="ANKYRIN REPEAT-CONTAINING PROTEIN NPR4-LIKE ISOFORM X1"/>
    <property type="match status" value="1"/>
</dbReference>
<feature type="domain" description="PGG" evidence="2">
    <location>
        <begin position="3"/>
        <end position="110"/>
    </location>
</feature>